<sequence length="97" mass="11271">MKNIIVRAIEEKRLISLTYDSLDRIVEPHACGVSTKGDQTLRCFQIKGSHASKKHHDWMLLKFSKISNLEVMEEKFDSPRTGYKKGDKAFEIIYKEL</sequence>
<dbReference type="Proteomes" id="UP000263486">
    <property type="component" value="Unassembled WGS sequence"/>
</dbReference>
<organism evidence="1 2">
    <name type="scientific">Psychrilyobacter piezotolerans</name>
    <dbReference type="NCBI Taxonomy" id="2293438"/>
    <lineage>
        <taxon>Bacteria</taxon>
        <taxon>Fusobacteriati</taxon>
        <taxon>Fusobacteriota</taxon>
        <taxon>Fusobacteriia</taxon>
        <taxon>Fusobacteriales</taxon>
        <taxon>Fusobacteriaceae</taxon>
        <taxon>Psychrilyobacter</taxon>
    </lineage>
</organism>
<name>A0ABX9KK70_9FUSO</name>
<evidence type="ECO:0000313" key="1">
    <source>
        <dbReference type="EMBL" id="REI42722.1"/>
    </source>
</evidence>
<keyword evidence="2" id="KW-1185">Reference proteome</keyword>
<gene>
    <name evidence="1" type="ORF">DYH56_02855</name>
</gene>
<dbReference type="EMBL" id="QUAJ01000003">
    <property type="protein sequence ID" value="REI42722.1"/>
    <property type="molecule type" value="Genomic_DNA"/>
</dbReference>
<evidence type="ECO:0008006" key="3">
    <source>
        <dbReference type="Google" id="ProtNLM"/>
    </source>
</evidence>
<protein>
    <recommendedName>
        <fullName evidence="3">WYL domain-containing protein</fullName>
    </recommendedName>
</protein>
<reference evidence="1 2" key="1">
    <citation type="submission" date="2018-08" db="EMBL/GenBank/DDBJ databases">
        <title>Draft genome sequence of Psychrilyobacter sp. strain SD5 isolated from Black Sea water.</title>
        <authorList>
            <person name="Yadav S."/>
            <person name="Villanueva L."/>
            <person name="Damste J.S.S."/>
        </authorList>
    </citation>
    <scope>NUCLEOTIDE SEQUENCE [LARGE SCALE GENOMIC DNA]</scope>
    <source>
        <strain evidence="1 2">SD5</strain>
    </source>
</reference>
<proteinExistence type="predicted"/>
<evidence type="ECO:0000313" key="2">
    <source>
        <dbReference type="Proteomes" id="UP000263486"/>
    </source>
</evidence>
<dbReference type="PROSITE" id="PS52050">
    <property type="entry name" value="WYL"/>
    <property type="match status" value="1"/>
</dbReference>
<dbReference type="RefSeq" id="WP_114641345.1">
    <property type="nucleotide sequence ID" value="NZ_JAACIO010000003.1"/>
</dbReference>
<comment type="caution">
    <text evidence="1">The sequence shown here is derived from an EMBL/GenBank/DDBJ whole genome shotgun (WGS) entry which is preliminary data.</text>
</comment>
<accession>A0ABX9KK70</accession>